<dbReference type="PANTHER" id="PTHR34980">
    <property type="entry name" value="INNER MEMBRANE PROTEIN-RELATED-RELATED"/>
    <property type="match status" value="1"/>
</dbReference>
<feature type="transmembrane region" description="Helical" evidence="1">
    <location>
        <begin position="329"/>
        <end position="347"/>
    </location>
</feature>
<dbReference type="InterPro" id="IPR002109">
    <property type="entry name" value="Glutaredoxin"/>
</dbReference>
<dbReference type="EMBL" id="BAABLD010000008">
    <property type="protein sequence ID" value="GAA5165540.1"/>
    <property type="molecule type" value="Genomic_DNA"/>
</dbReference>
<organism evidence="3 4">
    <name type="scientific">Viridibacterium curvum</name>
    <dbReference type="NCBI Taxonomy" id="1101404"/>
    <lineage>
        <taxon>Bacteria</taxon>
        <taxon>Pseudomonadati</taxon>
        <taxon>Pseudomonadota</taxon>
        <taxon>Betaproteobacteria</taxon>
        <taxon>Rhodocyclales</taxon>
        <taxon>Rhodocyclaceae</taxon>
        <taxon>Viridibacterium</taxon>
    </lineage>
</organism>
<dbReference type="SUPFAM" id="SSF52833">
    <property type="entry name" value="Thioredoxin-like"/>
    <property type="match status" value="1"/>
</dbReference>
<evidence type="ECO:0000313" key="4">
    <source>
        <dbReference type="Proteomes" id="UP001500547"/>
    </source>
</evidence>
<dbReference type="RefSeq" id="WP_345532918.1">
    <property type="nucleotide sequence ID" value="NZ_BAABLD010000008.1"/>
</dbReference>
<protein>
    <submittedName>
        <fullName evidence="3">DUF805 domain-containing protein</fullName>
    </submittedName>
</protein>
<dbReference type="Pfam" id="PF00462">
    <property type="entry name" value="Glutaredoxin"/>
    <property type="match status" value="1"/>
</dbReference>
<dbReference type="InterPro" id="IPR008523">
    <property type="entry name" value="DUF805"/>
</dbReference>
<keyword evidence="1" id="KW-1133">Transmembrane helix</keyword>
<dbReference type="PANTHER" id="PTHR34980:SF3">
    <property type="entry name" value="BLR8105 PROTEIN"/>
    <property type="match status" value="1"/>
</dbReference>
<keyword evidence="1" id="KW-0812">Transmembrane</keyword>
<dbReference type="Gene3D" id="3.40.30.10">
    <property type="entry name" value="Glutaredoxin"/>
    <property type="match status" value="1"/>
</dbReference>
<keyword evidence="1" id="KW-0472">Membrane</keyword>
<evidence type="ECO:0000313" key="3">
    <source>
        <dbReference type="EMBL" id="GAA5165540.1"/>
    </source>
</evidence>
<name>A0ABP9QPU8_9RHOO</name>
<comment type="caution">
    <text evidence="3">The sequence shown here is derived from an EMBL/GenBank/DDBJ whole genome shotgun (WGS) entry which is preliminary data.</text>
</comment>
<feature type="transmembrane region" description="Helical" evidence="1">
    <location>
        <begin position="253"/>
        <end position="273"/>
    </location>
</feature>
<dbReference type="InterPro" id="IPR036249">
    <property type="entry name" value="Thioredoxin-like_sf"/>
</dbReference>
<feature type="transmembrane region" description="Helical" evidence="1">
    <location>
        <begin position="285"/>
        <end position="309"/>
    </location>
</feature>
<evidence type="ECO:0000259" key="2">
    <source>
        <dbReference type="Pfam" id="PF00462"/>
    </source>
</evidence>
<keyword evidence="4" id="KW-1185">Reference proteome</keyword>
<feature type="domain" description="Glutaredoxin" evidence="2">
    <location>
        <begin position="394"/>
        <end position="440"/>
    </location>
</feature>
<feature type="transmembrane region" description="Helical" evidence="1">
    <location>
        <begin position="229"/>
        <end position="247"/>
    </location>
</feature>
<sequence>MRAHSNNKGIDVSETVSVVFRGQLLPGVSLEEAKAHATLAFKLSPEKCDAMFGGRPVILRKGLPKAELDTYLQRLQRVGLQVEVRPDAPADAAPPAAAPATMNVATAPATNPAAATSQVAAPAAGLAGLSLVPMAEPAAEAPPAAPAAEEMTCPQCGEVQPKRTLCRACSVDMPRFAAAVEQAAQEARAEERAAREGAPRTAAMRAALRDEDRASFIGLSFDQRISRTTFLLSFFIGTAVMIFAMAIPFKLDFSIGSAVFALLSVLAIVVWSIRMNVLRLHDLGWSGWLYLINFVPIPFVGLIFFLILACKRGKEEDNEWGSLAPASSGAGIVFSGLACFIALAIFIKTYGMAMQNPAVLAALGKEVPTARGELSGSAAGGNPLAGFDPQRNDIVLFTANGCKACEAMHDTLRGAGLHFTERFIDRDADSAQDLMDRLNRAGIDAQRANLPLLAVNSKLLENPTPGQIALYLKR</sequence>
<evidence type="ECO:0000256" key="1">
    <source>
        <dbReference type="SAM" id="Phobius"/>
    </source>
</evidence>
<gene>
    <name evidence="3" type="ORF">GCM10025770_21240</name>
</gene>
<proteinExistence type="predicted"/>
<accession>A0ABP9QPU8</accession>
<dbReference type="Proteomes" id="UP001500547">
    <property type="component" value="Unassembled WGS sequence"/>
</dbReference>
<reference evidence="4" key="1">
    <citation type="journal article" date="2019" name="Int. J. Syst. Evol. Microbiol.">
        <title>The Global Catalogue of Microorganisms (GCM) 10K type strain sequencing project: providing services to taxonomists for standard genome sequencing and annotation.</title>
        <authorList>
            <consortium name="The Broad Institute Genomics Platform"/>
            <consortium name="The Broad Institute Genome Sequencing Center for Infectious Disease"/>
            <person name="Wu L."/>
            <person name="Ma J."/>
        </authorList>
    </citation>
    <scope>NUCLEOTIDE SEQUENCE [LARGE SCALE GENOMIC DNA]</scope>
    <source>
        <strain evidence="4">JCM 18715</strain>
    </source>
</reference>
<dbReference type="Pfam" id="PF05656">
    <property type="entry name" value="DUF805"/>
    <property type="match status" value="1"/>
</dbReference>